<proteinExistence type="predicted"/>
<name>A0A382S0P3_9ZZZZ</name>
<feature type="non-terminal residue" evidence="1">
    <location>
        <position position="67"/>
    </location>
</feature>
<accession>A0A382S0P3</accession>
<evidence type="ECO:0000313" key="1">
    <source>
        <dbReference type="EMBL" id="SVD03433.1"/>
    </source>
</evidence>
<dbReference type="AlphaFoldDB" id="A0A382S0P3"/>
<evidence type="ECO:0008006" key="2">
    <source>
        <dbReference type="Google" id="ProtNLM"/>
    </source>
</evidence>
<gene>
    <name evidence="1" type="ORF">METZ01_LOCUS356287</name>
</gene>
<reference evidence="1" key="1">
    <citation type="submission" date="2018-05" db="EMBL/GenBank/DDBJ databases">
        <authorList>
            <person name="Lanie J.A."/>
            <person name="Ng W.-L."/>
            <person name="Kazmierczak K.M."/>
            <person name="Andrzejewski T.M."/>
            <person name="Davidsen T.M."/>
            <person name="Wayne K.J."/>
            <person name="Tettelin H."/>
            <person name="Glass J.I."/>
            <person name="Rusch D."/>
            <person name="Podicherti R."/>
            <person name="Tsui H.-C.T."/>
            <person name="Winkler M.E."/>
        </authorList>
    </citation>
    <scope>NUCLEOTIDE SEQUENCE</scope>
</reference>
<protein>
    <recommendedName>
        <fullName evidence="2">Glycosyltransferase subfamily 4-like N-terminal domain-containing protein</fullName>
    </recommendedName>
</protein>
<organism evidence="1">
    <name type="scientific">marine metagenome</name>
    <dbReference type="NCBI Taxonomy" id="408172"/>
    <lineage>
        <taxon>unclassified sequences</taxon>
        <taxon>metagenomes</taxon>
        <taxon>ecological metagenomes</taxon>
    </lineage>
</organism>
<dbReference type="EMBL" id="UINC01125533">
    <property type="protein sequence ID" value="SVD03433.1"/>
    <property type="molecule type" value="Genomic_DNA"/>
</dbReference>
<sequence length="67" mass="7937">MNNIIFIANTSWNLYNFRLNIMEEMLKEGYCVYALAPKDKYSIRIERKGIKYISTTINRNSKNILSN</sequence>